<evidence type="ECO:0000313" key="14">
    <source>
        <dbReference type="Proteomes" id="UP000299102"/>
    </source>
</evidence>
<keyword evidence="14" id="KW-1185">Reference proteome</keyword>
<evidence type="ECO:0000256" key="7">
    <source>
        <dbReference type="ARBA" id="ARBA00022989"/>
    </source>
</evidence>
<keyword evidence="4" id="KW-1003">Cell membrane</keyword>
<evidence type="ECO:0000256" key="1">
    <source>
        <dbReference type="ARBA" id="ARBA00004651"/>
    </source>
</evidence>
<comment type="similarity">
    <text evidence="2">Belongs to the otopetrin family.</text>
</comment>
<dbReference type="PANTHER" id="PTHR21522">
    <property type="entry name" value="PROTON CHANNEL OTOP"/>
    <property type="match status" value="1"/>
</dbReference>
<feature type="compositionally biased region" description="Basic and acidic residues" evidence="11">
    <location>
        <begin position="11"/>
        <end position="21"/>
    </location>
</feature>
<evidence type="ECO:0000256" key="11">
    <source>
        <dbReference type="SAM" id="MobiDB-lite"/>
    </source>
</evidence>
<proteinExistence type="inferred from homology"/>
<name>A0A4C1VA14_EUMVA</name>
<keyword evidence="6" id="KW-0375">Hydrogen ion transport</keyword>
<organism evidence="13 14">
    <name type="scientific">Eumeta variegata</name>
    <name type="common">Bagworm moth</name>
    <name type="synonym">Eumeta japonica</name>
    <dbReference type="NCBI Taxonomy" id="151549"/>
    <lineage>
        <taxon>Eukaryota</taxon>
        <taxon>Metazoa</taxon>
        <taxon>Ecdysozoa</taxon>
        <taxon>Arthropoda</taxon>
        <taxon>Hexapoda</taxon>
        <taxon>Insecta</taxon>
        <taxon>Pterygota</taxon>
        <taxon>Neoptera</taxon>
        <taxon>Endopterygota</taxon>
        <taxon>Lepidoptera</taxon>
        <taxon>Glossata</taxon>
        <taxon>Ditrysia</taxon>
        <taxon>Tineoidea</taxon>
        <taxon>Psychidae</taxon>
        <taxon>Oiketicinae</taxon>
        <taxon>Eumeta</taxon>
    </lineage>
</organism>
<feature type="transmembrane region" description="Helical" evidence="12">
    <location>
        <begin position="316"/>
        <end position="337"/>
    </location>
</feature>
<evidence type="ECO:0000256" key="8">
    <source>
        <dbReference type="ARBA" id="ARBA00023065"/>
    </source>
</evidence>
<feature type="compositionally biased region" description="Acidic residues" evidence="11">
    <location>
        <begin position="1"/>
        <end position="10"/>
    </location>
</feature>
<protein>
    <submittedName>
        <fullName evidence="13">Proton channel OtopLc</fullName>
    </submittedName>
</protein>
<dbReference type="Proteomes" id="UP000299102">
    <property type="component" value="Unassembled WGS sequence"/>
</dbReference>
<evidence type="ECO:0000256" key="4">
    <source>
        <dbReference type="ARBA" id="ARBA00022475"/>
    </source>
</evidence>
<keyword evidence="10" id="KW-0407">Ion channel</keyword>
<evidence type="ECO:0000256" key="6">
    <source>
        <dbReference type="ARBA" id="ARBA00022781"/>
    </source>
</evidence>
<keyword evidence="8" id="KW-0406">Ion transport</keyword>
<feature type="transmembrane region" description="Helical" evidence="12">
    <location>
        <begin position="554"/>
        <end position="571"/>
    </location>
</feature>
<dbReference type="PANTHER" id="PTHR21522:SF58">
    <property type="entry name" value="AGAP000074-PA"/>
    <property type="match status" value="1"/>
</dbReference>
<evidence type="ECO:0000256" key="10">
    <source>
        <dbReference type="ARBA" id="ARBA00023303"/>
    </source>
</evidence>
<dbReference type="EMBL" id="BGZK01000310">
    <property type="protein sequence ID" value="GBP35858.1"/>
    <property type="molecule type" value="Genomic_DNA"/>
</dbReference>
<feature type="transmembrane region" description="Helical" evidence="12">
    <location>
        <begin position="583"/>
        <end position="610"/>
    </location>
</feature>
<feature type="transmembrane region" description="Helical" evidence="12">
    <location>
        <begin position="349"/>
        <end position="371"/>
    </location>
</feature>
<dbReference type="GO" id="GO:0015252">
    <property type="term" value="F:proton channel activity"/>
    <property type="evidence" value="ECO:0007669"/>
    <property type="project" value="InterPro"/>
</dbReference>
<comment type="subcellular location">
    <subcellularLocation>
        <location evidence="1">Cell membrane</location>
        <topology evidence="1">Multi-pass membrane protein</topology>
    </subcellularLocation>
</comment>
<dbReference type="InterPro" id="IPR004878">
    <property type="entry name" value="Otopetrin"/>
</dbReference>
<keyword evidence="3" id="KW-0813">Transport</keyword>
<evidence type="ECO:0000256" key="3">
    <source>
        <dbReference type="ARBA" id="ARBA00022448"/>
    </source>
</evidence>
<dbReference type="AlphaFoldDB" id="A0A4C1VA14"/>
<evidence type="ECO:0000256" key="9">
    <source>
        <dbReference type="ARBA" id="ARBA00023136"/>
    </source>
</evidence>
<feature type="region of interest" description="Disordered" evidence="11">
    <location>
        <begin position="56"/>
        <end position="93"/>
    </location>
</feature>
<dbReference type="GO" id="GO:0005886">
    <property type="term" value="C:plasma membrane"/>
    <property type="evidence" value="ECO:0007669"/>
    <property type="project" value="UniProtKB-SubCell"/>
</dbReference>
<feature type="transmembrane region" description="Helical" evidence="12">
    <location>
        <begin position="514"/>
        <end position="534"/>
    </location>
</feature>
<evidence type="ECO:0000256" key="2">
    <source>
        <dbReference type="ARBA" id="ARBA00006513"/>
    </source>
</evidence>
<comment type="caution">
    <text evidence="13">The sequence shown here is derived from an EMBL/GenBank/DDBJ whole genome shotgun (WGS) entry which is preliminary data.</text>
</comment>
<feature type="region of interest" description="Disordered" evidence="11">
    <location>
        <begin position="1"/>
        <end position="21"/>
    </location>
</feature>
<evidence type="ECO:0000256" key="12">
    <source>
        <dbReference type="SAM" id="Phobius"/>
    </source>
</evidence>
<keyword evidence="7 12" id="KW-1133">Transmembrane helix</keyword>
<feature type="transmembrane region" description="Helical" evidence="12">
    <location>
        <begin position="437"/>
        <end position="457"/>
    </location>
</feature>
<sequence>MMMNVDDENDDAPRRRTSRIDNGRHVHNGRAAAGAGRVCEPGHSCAANCKPFEFNRPRVPRSPRCQAGPSAQHVNAAEPASASPCRPDASPNEISILLDPDDRSNLRIAVITKGDGSGTATPTGERNSPLLFGGNYANGDMKSLNSYRLYATNTPRKRSMATMDAQSIRSVETHAPSPTALEDNKKLTNIMGFIYLLVLLIDIGRYKSTALKNQKIKAKHEEKLEEMYRKHEMEFGPSTPGDRTPESKITMAPPPVLMPLRHNYCFSTGRHAGSFYLKMGATGFAFGHLVHSILLLAVQINFLLDENIVNDECVDVVQVALDVFYPLYSFFQLYFIFKYSNVIILRWQALARFGFMHYIGSSLCFWVWVIVRETLLALTMYAQSQYGNNTYGSSEAHVQTYKRSIPGNRIFDVSGLYNENCIGSSTVTAIFQNVSPYLYPFSVEFNILIVGIFYIIWHNIGECEKETDDNDDNYTNSSLDETNTLCKIPTASEENDYTSNFVIHADCHASNRGLFAGLIVTIILIGMLIIGFIFSSVGEEFMELGYLLNDCTKLALHSLMLLTVVVAYNQTRKLDINQHPISLLDDILLFVCLPAFFMETVFTMVATVSIVNVIKFLDVTIMSLQVIIQTAFLVDGLRRCSNSRKLRRTKPGRELLMFLLIANVAMWIFNTFSYKSPESLDERYTFYGKVLWSILGHITLPLIMFYRFHSSVCFADIWDSAYKPGSEH</sequence>
<keyword evidence="9 12" id="KW-0472">Membrane</keyword>
<gene>
    <name evidence="13" type="ORF">EVAR_27779_1</name>
</gene>
<feature type="transmembrane region" description="Helical" evidence="12">
    <location>
        <begin position="284"/>
        <end position="304"/>
    </location>
</feature>
<dbReference type="Pfam" id="PF03189">
    <property type="entry name" value="Otopetrin"/>
    <property type="match status" value="1"/>
</dbReference>
<accession>A0A4C1VA14</accession>
<dbReference type="OrthoDB" id="6429739at2759"/>
<feature type="transmembrane region" description="Helical" evidence="12">
    <location>
        <begin position="616"/>
        <end position="634"/>
    </location>
</feature>
<feature type="transmembrane region" description="Helical" evidence="12">
    <location>
        <begin position="655"/>
        <end position="674"/>
    </location>
</feature>
<evidence type="ECO:0000313" key="13">
    <source>
        <dbReference type="EMBL" id="GBP35858.1"/>
    </source>
</evidence>
<reference evidence="13 14" key="1">
    <citation type="journal article" date="2019" name="Commun. Biol.">
        <title>The bagworm genome reveals a unique fibroin gene that provides high tensile strength.</title>
        <authorList>
            <person name="Kono N."/>
            <person name="Nakamura H."/>
            <person name="Ohtoshi R."/>
            <person name="Tomita M."/>
            <person name="Numata K."/>
            <person name="Arakawa K."/>
        </authorList>
    </citation>
    <scope>NUCLEOTIDE SEQUENCE [LARGE SCALE GENOMIC DNA]</scope>
</reference>
<feature type="transmembrane region" description="Helical" evidence="12">
    <location>
        <begin position="686"/>
        <end position="706"/>
    </location>
</feature>
<keyword evidence="5 12" id="KW-0812">Transmembrane</keyword>
<evidence type="ECO:0000256" key="5">
    <source>
        <dbReference type="ARBA" id="ARBA00022692"/>
    </source>
</evidence>